<comment type="caution">
    <text evidence="2">The sequence shown here is derived from an EMBL/GenBank/DDBJ whole genome shotgun (WGS) entry which is preliminary data.</text>
</comment>
<name>A0A7K1U1W7_9BACT</name>
<feature type="domain" description="SnoaL-like" evidence="1">
    <location>
        <begin position="7"/>
        <end position="111"/>
    </location>
</feature>
<evidence type="ECO:0000313" key="2">
    <source>
        <dbReference type="EMBL" id="MVT08364.1"/>
    </source>
</evidence>
<dbReference type="SUPFAM" id="SSF54427">
    <property type="entry name" value="NTF2-like"/>
    <property type="match status" value="1"/>
</dbReference>
<proteinExistence type="predicted"/>
<evidence type="ECO:0000313" key="3">
    <source>
        <dbReference type="Proteomes" id="UP000461730"/>
    </source>
</evidence>
<dbReference type="Proteomes" id="UP000461730">
    <property type="component" value="Unassembled WGS sequence"/>
</dbReference>
<dbReference type="AlphaFoldDB" id="A0A7K1U1W7"/>
<dbReference type="InterPro" id="IPR037401">
    <property type="entry name" value="SnoaL-like"/>
</dbReference>
<accession>A0A7K1U1W7</accession>
<organism evidence="2 3">
    <name type="scientific">Chitinophaga tropicalis</name>
    <dbReference type="NCBI Taxonomy" id="2683588"/>
    <lineage>
        <taxon>Bacteria</taxon>
        <taxon>Pseudomonadati</taxon>
        <taxon>Bacteroidota</taxon>
        <taxon>Chitinophagia</taxon>
        <taxon>Chitinophagales</taxon>
        <taxon>Chitinophagaceae</taxon>
        <taxon>Chitinophaga</taxon>
    </lineage>
</organism>
<dbReference type="EMBL" id="WRXN01000003">
    <property type="protein sequence ID" value="MVT08364.1"/>
    <property type="molecule type" value="Genomic_DNA"/>
</dbReference>
<dbReference type="Pfam" id="PF12680">
    <property type="entry name" value="SnoaL_2"/>
    <property type="match status" value="1"/>
</dbReference>
<evidence type="ECO:0000259" key="1">
    <source>
        <dbReference type="Pfam" id="PF12680"/>
    </source>
</evidence>
<sequence length="129" mass="13842">MTVKEVVQAYAEALGKGDVPTAFSFFSPGVQWYQPGANQFSGIKHGADEIGKMLGGMMAATKGTFVLTPGGNLMVNGNIVIMPVRFSGTIEDRNINMTGVDLFEVSEGKITGVRLFSDDQEAEDAFWGK</sequence>
<gene>
    <name evidence="2" type="ORF">GO493_08855</name>
</gene>
<reference evidence="2 3" key="1">
    <citation type="submission" date="2019-12" db="EMBL/GenBank/DDBJ databases">
        <title>Chitinophaga sp. strain ysch24 (GDMCC 1.1355), whole genome shotgun sequence.</title>
        <authorList>
            <person name="Zhang X."/>
        </authorList>
    </citation>
    <scope>NUCLEOTIDE SEQUENCE [LARGE SCALE GENOMIC DNA]</scope>
    <source>
        <strain evidence="3">ysch24</strain>
    </source>
</reference>
<protein>
    <submittedName>
        <fullName evidence="2">Nuclear transport factor 2 family protein</fullName>
    </submittedName>
</protein>
<keyword evidence="3" id="KW-1185">Reference proteome</keyword>
<dbReference type="InterPro" id="IPR032710">
    <property type="entry name" value="NTF2-like_dom_sf"/>
</dbReference>
<dbReference type="Gene3D" id="3.10.450.50">
    <property type="match status" value="1"/>
</dbReference>
<dbReference type="RefSeq" id="WP_157305787.1">
    <property type="nucleotide sequence ID" value="NZ_WRXN01000003.1"/>
</dbReference>